<reference evidence="1" key="2">
    <citation type="journal article" date="2015" name="Fish Shellfish Immunol.">
        <title>Early steps in the European eel (Anguilla anguilla)-Vibrio vulnificus interaction in the gills: Role of the RtxA13 toxin.</title>
        <authorList>
            <person name="Callol A."/>
            <person name="Pajuelo D."/>
            <person name="Ebbesson L."/>
            <person name="Teles M."/>
            <person name="MacKenzie S."/>
            <person name="Amaro C."/>
        </authorList>
    </citation>
    <scope>NUCLEOTIDE SEQUENCE</scope>
</reference>
<dbReference type="AlphaFoldDB" id="A0A0E9TU00"/>
<proteinExistence type="predicted"/>
<name>A0A0E9TU00_ANGAN</name>
<reference evidence="1" key="1">
    <citation type="submission" date="2014-11" db="EMBL/GenBank/DDBJ databases">
        <authorList>
            <person name="Amaro Gonzalez C."/>
        </authorList>
    </citation>
    <scope>NUCLEOTIDE SEQUENCE</scope>
</reference>
<evidence type="ECO:0000313" key="1">
    <source>
        <dbReference type="EMBL" id="JAH57031.1"/>
    </source>
</evidence>
<protein>
    <submittedName>
        <fullName evidence="1">Uncharacterized protein</fullName>
    </submittedName>
</protein>
<organism evidence="1">
    <name type="scientific">Anguilla anguilla</name>
    <name type="common">European freshwater eel</name>
    <name type="synonym">Muraena anguilla</name>
    <dbReference type="NCBI Taxonomy" id="7936"/>
    <lineage>
        <taxon>Eukaryota</taxon>
        <taxon>Metazoa</taxon>
        <taxon>Chordata</taxon>
        <taxon>Craniata</taxon>
        <taxon>Vertebrata</taxon>
        <taxon>Euteleostomi</taxon>
        <taxon>Actinopterygii</taxon>
        <taxon>Neopterygii</taxon>
        <taxon>Teleostei</taxon>
        <taxon>Anguilliformes</taxon>
        <taxon>Anguillidae</taxon>
        <taxon>Anguilla</taxon>
    </lineage>
</organism>
<accession>A0A0E9TU00</accession>
<dbReference type="EMBL" id="GBXM01051546">
    <property type="protein sequence ID" value="JAH57031.1"/>
    <property type="molecule type" value="Transcribed_RNA"/>
</dbReference>
<sequence length="39" mass="4183">MHVDGAVVVQAPDSHPLNPHALLCHPAWLFQKSPGADIL</sequence>